<evidence type="ECO:0000259" key="6">
    <source>
        <dbReference type="SMART" id="SM00822"/>
    </source>
</evidence>
<evidence type="ECO:0000256" key="1">
    <source>
        <dbReference type="ARBA" id="ARBA00006484"/>
    </source>
</evidence>
<dbReference type="InterPro" id="IPR002347">
    <property type="entry name" value="SDR_fam"/>
</dbReference>
<dbReference type="Proteomes" id="UP001501594">
    <property type="component" value="Unassembled WGS sequence"/>
</dbReference>
<comment type="similarity">
    <text evidence="1 3">Belongs to the short-chain dehydrogenases/reductases (SDR) family.</text>
</comment>
<dbReference type="PRINTS" id="PR00081">
    <property type="entry name" value="GDHRDH"/>
</dbReference>
<protein>
    <submittedName>
        <fullName evidence="7">SDR family oxidoreductase</fullName>
    </submittedName>
</protein>
<comment type="caution">
    <text evidence="7">The sequence shown here is derived from an EMBL/GenBank/DDBJ whole genome shotgun (WGS) entry which is preliminary data.</text>
</comment>
<dbReference type="PANTHER" id="PTHR44196">
    <property type="entry name" value="DEHYDROGENASE/REDUCTASE SDR FAMILY MEMBER 7B"/>
    <property type="match status" value="1"/>
</dbReference>
<organism evidence="7 8">
    <name type="scientific">Frondihabitans peucedani</name>
    <dbReference type="NCBI Taxonomy" id="598626"/>
    <lineage>
        <taxon>Bacteria</taxon>
        <taxon>Bacillati</taxon>
        <taxon>Actinomycetota</taxon>
        <taxon>Actinomycetes</taxon>
        <taxon>Micrococcales</taxon>
        <taxon>Microbacteriaceae</taxon>
        <taxon>Frondihabitans</taxon>
    </lineage>
</organism>
<dbReference type="SUPFAM" id="SSF51735">
    <property type="entry name" value="NAD(P)-binding Rossmann-fold domains"/>
    <property type="match status" value="1"/>
</dbReference>
<dbReference type="Gene3D" id="3.40.50.720">
    <property type="entry name" value="NAD(P)-binding Rossmann-like Domain"/>
    <property type="match status" value="1"/>
</dbReference>
<keyword evidence="8" id="KW-1185">Reference proteome</keyword>
<gene>
    <name evidence="7" type="ORF">GCM10022256_09270</name>
</gene>
<evidence type="ECO:0000256" key="2">
    <source>
        <dbReference type="ARBA" id="ARBA00023002"/>
    </source>
</evidence>
<dbReference type="InterPro" id="IPR057326">
    <property type="entry name" value="KR_dom"/>
</dbReference>
<keyword evidence="2" id="KW-0560">Oxidoreductase</keyword>
<dbReference type="PANTHER" id="PTHR44196:SF1">
    <property type="entry name" value="DEHYDROGENASE_REDUCTASE SDR FAMILY MEMBER 7B"/>
    <property type="match status" value="1"/>
</dbReference>
<keyword evidence="5" id="KW-1133">Transmembrane helix</keyword>
<dbReference type="EMBL" id="BAABAU010000001">
    <property type="protein sequence ID" value="GAA4265315.1"/>
    <property type="molecule type" value="Genomic_DNA"/>
</dbReference>
<evidence type="ECO:0000313" key="8">
    <source>
        <dbReference type="Proteomes" id="UP001501594"/>
    </source>
</evidence>
<evidence type="ECO:0000256" key="4">
    <source>
        <dbReference type="SAM" id="MobiDB-lite"/>
    </source>
</evidence>
<name>A0ABP8DZB4_9MICO</name>
<feature type="domain" description="Ketoreductase" evidence="6">
    <location>
        <begin position="6"/>
        <end position="189"/>
    </location>
</feature>
<feature type="compositionally biased region" description="Basic and acidic residues" evidence="4">
    <location>
        <begin position="264"/>
        <end position="274"/>
    </location>
</feature>
<evidence type="ECO:0000256" key="5">
    <source>
        <dbReference type="SAM" id="Phobius"/>
    </source>
</evidence>
<dbReference type="PRINTS" id="PR00080">
    <property type="entry name" value="SDRFAMILY"/>
</dbReference>
<proteinExistence type="inferred from homology"/>
<sequence>MSTRERTIVITGASSGIGRASALRFAERGTTLLLAARRADALEEVAALCRKRGAVAVVVPTDTTDEQAVDRLGARALSTTGRIDVWVNDAAVSSFSPFLDMPMDEFRRVLDVNIMGYVYGARAALRVMVRQRHGVVVNVSSIVGEVPQPYTAPYGMSRAAVRALGVSLRSELALAKQKHVHVVTVLPPTVDTPFFRHSANHTGRAIQAMPPVYPVEQVAAAVVKAATAPGKGTEIAVGRIGRALVRQHRMTPAAVEAQMALQTEKTHLSRKESAPDTSGALFEPSADPADATTTGGWKGRRRTISRNLLLVGALAAGAVVVARRAAAGRA</sequence>
<evidence type="ECO:0000313" key="7">
    <source>
        <dbReference type="EMBL" id="GAA4265315.1"/>
    </source>
</evidence>
<reference evidence="8" key="1">
    <citation type="journal article" date="2019" name="Int. J. Syst. Evol. Microbiol.">
        <title>The Global Catalogue of Microorganisms (GCM) 10K type strain sequencing project: providing services to taxonomists for standard genome sequencing and annotation.</title>
        <authorList>
            <consortium name="The Broad Institute Genomics Platform"/>
            <consortium name="The Broad Institute Genome Sequencing Center for Infectious Disease"/>
            <person name="Wu L."/>
            <person name="Ma J."/>
        </authorList>
    </citation>
    <scope>NUCLEOTIDE SEQUENCE [LARGE SCALE GENOMIC DNA]</scope>
    <source>
        <strain evidence="8">JCM 17442</strain>
    </source>
</reference>
<evidence type="ECO:0000256" key="3">
    <source>
        <dbReference type="RuleBase" id="RU000363"/>
    </source>
</evidence>
<feature type="transmembrane region" description="Helical" evidence="5">
    <location>
        <begin position="308"/>
        <end position="326"/>
    </location>
</feature>
<dbReference type="InterPro" id="IPR036291">
    <property type="entry name" value="NAD(P)-bd_dom_sf"/>
</dbReference>
<keyword evidence="5" id="KW-0472">Membrane</keyword>
<dbReference type="RefSeq" id="WP_344793855.1">
    <property type="nucleotide sequence ID" value="NZ_BAABAU010000001.1"/>
</dbReference>
<feature type="region of interest" description="Disordered" evidence="4">
    <location>
        <begin position="264"/>
        <end position="298"/>
    </location>
</feature>
<dbReference type="SMART" id="SM00822">
    <property type="entry name" value="PKS_KR"/>
    <property type="match status" value="1"/>
</dbReference>
<dbReference type="Pfam" id="PF00106">
    <property type="entry name" value="adh_short"/>
    <property type="match status" value="1"/>
</dbReference>
<keyword evidence="5" id="KW-0812">Transmembrane</keyword>
<accession>A0ABP8DZB4</accession>